<comment type="subcellular location">
    <subcellularLocation>
        <location evidence="2">Endosome membrane</location>
        <topology evidence="2">Peripheral membrane protein</topology>
    </subcellularLocation>
    <subcellularLocation>
        <location evidence="1">Late endosome membrane</location>
    </subcellularLocation>
    <subcellularLocation>
        <location evidence="3">Lysosome membrane</location>
        <topology evidence="3">Peripheral membrane protein</topology>
        <orientation evidence="3">Cytoplasmic side</orientation>
    </subcellularLocation>
</comment>
<evidence type="ECO:0000313" key="11">
    <source>
        <dbReference type="RefSeq" id="XP_022237823.1"/>
    </source>
</evidence>
<dbReference type="PROSITE" id="PS51837">
    <property type="entry name" value="LITAF"/>
    <property type="match status" value="1"/>
</dbReference>
<dbReference type="PANTHER" id="PTHR23292">
    <property type="entry name" value="LIPOPOLYSACCHARIDE-INDUCED TUMOR NECROSIS FACTOR-ALPHA FACTOR"/>
    <property type="match status" value="1"/>
</dbReference>
<reference evidence="11" key="1">
    <citation type="submission" date="2025-08" db="UniProtKB">
        <authorList>
            <consortium name="RefSeq"/>
        </authorList>
    </citation>
    <scope>IDENTIFICATION</scope>
    <source>
        <tissue evidence="11">Muscle</tissue>
    </source>
</reference>
<dbReference type="PANTHER" id="PTHR23292:SF6">
    <property type="entry name" value="FI16602P1-RELATED"/>
    <property type="match status" value="1"/>
</dbReference>
<evidence type="ECO:0000256" key="8">
    <source>
        <dbReference type="SAM" id="MobiDB-lite"/>
    </source>
</evidence>
<feature type="domain" description="LITAF" evidence="9">
    <location>
        <begin position="81"/>
        <end position="165"/>
    </location>
</feature>
<dbReference type="InterPro" id="IPR037519">
    <property type="entry name" value="LITAF_fam"/>
</dbReference>
<comment type="similarity">
    <text evidence="4">Belongs to the CDIP1/LITAF family.</text>
</comment>
<accession>A0ABM1S2G8</accession>
<proteinExistence type="inferred from homology"/>
<evidence type="ECO:0000256" key="4">
    <source>
        <dbReference type="ARBA" id="ARBA00005975"/>
    </source>
</evidence>
<keyword evidence="6" id="KW-0862">Zinc</keyword>
<evidence type="ECO:0000256" key="2">
    <source>
        <dbReference type="ARBA" id="ARBA00004481"/>
    </source>
</evidence>
<evidence type="ECO:0000256" key="7">
    <source>
        <dbReference type="ARBA" id="ARBA00023136"/>
    </source>
</evidence>
<feature type="region of interest" description="Disordered" evidence="8">
    <location>
        <begin position="1"/>
        <end position="45"/>
    </location>
</feature>
<dbReference type="Proteomes" id="UP000694941">
    <property type="component" value="Unplaced"/>
</dbReference>
<feature type="compositionally biased region" description="Pro residues" evidence="8">
    <location>
        <begin position="11"/>
        <end position="31"/>
    </location>
</feature>
<keyword evidence="10" id="KW-1185">Reference proteome</keyword>
<organism evidence="10 11">
    <name type="scientific">Limulus polyphemus</name>
    <name type="common">Atlantic horseshoe crab</name>
    <dbReference type="NCBI Taxonomy" id="6850"/>
    <lineage>
        <taxon>Eukaryota</taxon>
        <taxon>Metazoa</taxon>
        <taxon>Ecdysozoa</taxon>
        <taxon>Arthropoda</taxon>
        <taxon>Chelicerata</taxon>
        <taxon>Merostomata</taxon>
        <taxon>Xiphosura</taxon>
        <taxon>Limulidae</taxon>
        <taxon>Limulus</taxon>
    </lineage>
</organism>
<dbReference type="GeneID" id="111085055"/>
<evidence type="ECO:0000256" key="5">
    <source>
        <dbReference type="ARBA" id="ARBA00022723"/>
    </source>
</evidence>
<protein>
    <submittedName>
        <fullName evidence="11">Lipopolysaccharide-induced tumor necrosis factor-alpha factor homolog isoform X3</fullName>
    </submittedName>
</protein>
<evidence type="ECO:0000256" key="6">
    <source>
        <dbReference type="ARBA" id="ARBA00022833"/>
    </source>
</evidence>
<sequence>MDPQKPSGPYAEPPPPYSSAPPPSNYNPPPGVFDKGAGSAPFPTYSHHAPPPGGVPVFPMTGYPPKSSTVVVGAPHAGPGLTSVTVVNMAQWGPYPMQMTCPHCAAQVMTETTASPGLLTWILSGSLIFLGCWLGCCLIPCCIPECQDIEHRCPNCKHHLGSYRRL</sequence>
<dbReference type="RefSeq" id="XP_022237823.1">
    <property type="nucleotide sequence ID" value="XM_022382115.1"/>
</dbReference>
<keyword evidence="7" id="KW-0472">Membrane</keyword>
<dbReference type="SMART" id="SM00714">
    <property type="entry name" value="LITAF"/>
    <property type="match status" value="1"/>
</dbReference>
<name>A0ABM1S2G8_LIMPO</name>
<gene>
    <name evidence="11" type="primary">LOC111085055</name>
</gene>
<keyword evidence="5" id="KW-0479">Metal-binding</keyword>
<dbReference type="Pfam" id="PF10601">
    <property type="entry name" value="zf-LITAF-like"/>
    <property type="match status" value="1"/>
</dbReference>
<evidence type="ECO:0000256" key="1">
    <source>
        <dbReference type="ARBA" id="ARBA00004414"/>
    </source>
</evidence>
<evidence type="ECO:0000313" key="10">
    <source>
        <dbReference type="Proteomes" id="UP000694941"/>
    </source>
</evidence>
<evidence type="ECO:0000256" key="3">
    <source>
        <dbReference type="ARBA" id="ARBA00004630"/>
    </source>
</evidence>
<evidence type="ECO:0000259" key="9">
    <source>
        <dbReference type="PROSITE" id="PS51837"/>
    </source>
</evidence>
<dbReference type="InterPro" id="IPR006629">
    <property type="entry name" value="LITAF"/>
</dbReference>